<evidence type="ECO:0000313" key="2">
    <source>
        <dbReference type="Proteomes" id="UP001178508"/>
    </source>
</evidence>
<evidence type="ECO:0000313" key="1">
    <source>
        <dbReference type="EMBL" id="CAJ1081238.1"/>
    </source>
</evidence>
<reference evidence="1" key="1">
    <citation type="submission" date="2023-08" db="EMBL/GenBank/DDBJ databases">
        <authorList>
            <person name="Alioto T."/>
            <person name="Alioto T."/>
            <person name="Gomez Garrido J."/>
        </authorList>
    </citation>
    <scope>NUCLEOTIDE SEQUENCE</scope>
</reference>
<name>A0AAV1H5U7_XYRNO</name>
<sequence length="235" mass="27520">MASVRKMINQMLTQQKAHYLEMLDRQTDTFNRFVKVILDSTNERLDSMNRNIQEIKDSIHYTQREVDEIKATVSKFSGDPNTLENNMKILCDSLVTLDSKADYLESQSKRNNLIFEGIEESAQESWADTEGKVRTLISEKLKLDARAMPIERAHRSGKPENRADNKHPIIVKFLNYKDKELILKRRKELKKTAPGVYINEDFSEAVRQKRRDLMPKLREAWNRGDIAYLRYDPAQ</sequence>
<dbReference type="InterPro" id="IPR004244">
    <property type="entry name" value="Transposase_22"/>
</dbReference>
<dbReference type="SUPFAM" id="SSF57997">
    <property type="entry name" value="Tropomyosin"/>
    <property type="match status" value="1"/>
</dbReference>
<accession>A0AAV1H5U7</accession>
<proteinExistence type="predicted"/>
<keyword evidence="2" id="KW-1185">Reference proteome</keyword>
<dbReference type="Gene3D" id="3.30.70.1820">
    <property type="entry name" value="L1 transposable element, RRM domain"/>
    <property type="match status" value="1"/>
</dbReference>
<dbReference type="EMBL" id="OY660882">
    <property type="protein sequence ID" value="CAJ1081238.1"/>
    <property type="molecule type" value="Genomic_DNA"/>
</dbReference>
<dbReference type="AlphaFoldDB" id="A0AAV1H5U7"/>
<dbReference type="PANTHER" id="PTHR11505">
    <property type="entry name" value="L1 TRANSPOSABLE ELEMENT-RELATED"/>
    <property type="match status" value="1"/>
</dbReference>
<organism evidence="1 2">
    <name type="scientific">Xyrichtys novacula</name>
    <name type="common">Pearly razorfish</name>
    <name type="synonym">Hemipteronotus novacula</name>
    <dbReference type="NCBI Taxonomy" id="13765"/>
    <lineage>
        <taxon>Eukaryota</taxon>
        <taxon>Metazoa</taxon>
        <taxon>Chordata</taxon>
        <taxon>Craniata</taxon>
        <taxon>Vertebrata</taxon>
        <taxon>Euteleostomi</taxon>
        <taxon>Actinopterygii</taxon>
        <taxon>Neopterygii</taxon>
        <taxon>Teleostei</taxon>
        <taxon>Neoteleostei</taxon>
        <taxon>Acanthomorphata</taxon>
        <taxon>Eupercaria</taxon>
        <taxon>Labriformes</taxon>
        <taxon>Labridae</taxon>
        <taxon>Xyrichtys</taxon>
    </lineage>
</organism>
<gene>
    <name evidence="1" type="ORF">XNOV1_A031074</name>
</gene>
<protein>
    <submittedName>
        <fullName evidence="1">Uncharacterized protein LOC126388379</fullName>
    </submittedName>
</protein>
<dbReference type="Proteomes" id="UP001178508">
    <property type="component" value="Chromosome 19"/>
</dbReference>